<dbReference type="PROSITE" id="PS50089">
    <property type="entry name" value="ZF_RING_2"/>
    <property type="match status" value="1"/>
</dbReference>
<dbReference type="GO" id="GO:0061630">
    <property type="term" value="F:ubiquitin protein ligase activity"/>
    <property type="evidence" value="ECO:0007669"/>
    <property type="project" value="UniProtKB-EC"/>
</dbReference>
<dbReference type="AlphaFoldDB" id="A0AAV9XAC0"/>
<comment type="catalytic activity">
    <reaction evidence="1">
        <text>[E2 ubiquitin-conjugating enzyme]-S-ubiquitinyl-L-cysteine + [acceptor protein]-L-lysine = [E2 ubiquitin-conjugating enzyme]-L-cysteine + [acceptor protein]-N(6)-ubiquitinyl-L-lysine.</text>
        <dbReference type="EC" id="2.3.2.31"/>
    </reaction>
</comment>
<feature type="domain" description="RING-type" evidence="13">
    <location>
        <begin position="220"/>
        <end position="265"/>
    </location>
</feature>
<dbReference type="PROSITE" id="PS50908">
    <property type="entry name" value="RWD"/>
    <property type="match status" value="1"/>
</dbReference>
<dbReference type="PROSITE" id="PS51873">
    <property type="entry name" value="TRIAD"/>
    <property type="match status" value="1"/>
</dbReference>
<dbReference type="InterPro" id="IPR002867">
    <property type="entry name" value="IBR_dom"/>
</dbReference>
<feature type="compositionally biased region" description="Acidic residues" evidence="12">
    <location>
        <begin position="564"/>
        <end position="587"/>
    </location>
</feature>
<feature type="domain" description="RING-type" evidence="15">
    <location>
        <begin position="216"/>
        <end position="459"/>
    </location>
</feature>
<dbReference type="CDD" id="cd20354">
    <property type="entry name" value="Rcat_RBR_RNF14"/>
    <property type="match status" value="1"/>
</dbReference>
<evidence type="ECO:0000256" key="1">
    <source>
        <dbReference type="ARBA" id="ARBA00001798"/>
    </source>
</evidence>
<organism evidence="16 17">
    <name type="scientific">Orbilia ellipsospora</name>
    <dbReference type="NCBI Taxonomy" id="2528407"/>
    <lineage>
        <taxon>Eukaryota</taxon>
        <taxon>Fungi</taxon>
        <taxon>Dikarya</taxon>
        <taxon>Ascomycota</taxon>
        <taxon>Pezizomycotina</taxon>
        <taxon>Orbiliomycetes</taxon>
        <taxon>Orbiliales</taxon>
        <taxon>Orbiliaceae</taxon>
        <taxon>Orbilia</taxon>
    </lineage>
</organism>
<evidence type="ECO:0000256" key="3">
    <source>
        <dbReference type="ARBA" id="ARBA00012251"/>
    </source>
</evidence>
<dbReference type="Proteomes" id="UP001365542">
    <property type="component" value="Unassembled WGS sequence"/>
</dbReference>
<accession>A0AAV9XAC0</accession>
<dbReference type="GO" id="GO:0008270">
    <property type="term" value="F:zinc ion binding"/>
    <property type="evidence" value="ECO:0007669"/>
    <property type="project" value="UniProtKB-KW"/>
</dbReference>
<dbReference type="SMART" id="SM00591">
    <property type="entry name" value="RWD"/>
    <property type="match status" value="1"/>
</dbReference>
<dbReference type="Pfam" id="PF01485">
    <property type="entry name" value="IBR"/>
    <property type="match status" value="1"/>
</dbReference>
<keyword evidence="4" id="KW-0808">Transferase</keyword>
<dbReference type="SUPFAM" id="SSF57850">
    <property type="entry name" value="RING/U-box"/>
    <property type="match status" value="3"/>
</dbReference>
<evidence type="ECO:0000256" key="8">
    <source>
        <dbReference type="ARBA" id="ARBA00022786"/>
    </source>
</evidence>
<evidence type="ECO:0000259" key="14">
    <source>
        <dbReference type="PROSITE" id="PS50908"/>
    </source>
</evidence>
<dbReference type="EMBL" id="JAVHJO010000007">
    <property type="protein sequence ID" value="KAK6539030.1"/>
    <property type="molecule type" value="Genomic_DNA"/>
</dbReference>
<proteinExistence type="inferred from homology"/>
<dbReference type="SMART" id="SM00647">
    <property type="entry name" value="IBR"/>
    <property type="match status" value="2"/>
</dbReference>
<dbReference type="CDD" id="cd20341">
    <property type="entry name" value="BRcat_RBR_RNF14"/>
    <property type="match status" value="1"/>
</dbReference>
<dbReference type="InterPro" id="IPR031127">
    <property type="entry name" value="E3_UB_ligase_RBR"/>
</dbReference>
<dbReference type="GO" id="GO:0016567">
    <property type="term" value="P:protein ubiquitination"/>
    <property type="evidence" value="ECO:0007669"/>
    <property type="project" value="InterPro"/>
</dbReference>
<dbReference type="InterPro" id="IPR047548">
    <property type="entry name" value="Rcat_RBR_RNF14"/>
</dbReference>
<evidence type="ECO:0000256" key="2">
    <source>
        <dbReference type="ARBA" id="ARBA00004906"/>
    </source>
</evidence>
<dbReference type="InterPro" id="IPR044066">
    <property type="entry name" value="TRIAD_supradom"/>
</dbReference>
<dbReference type="InterPro" id="IPR017907">
    <property type="entry name" value="Znf_RING_CS"/>
</dbReference>
<dbReference type="FunFam" id="3.30.40.10:FF:000416">
    <property type="entry name" value="RBR-type E3 ubiquitin transferase"/>
    <property type="match status" value="1"/>
</dbReference>
<dbReference type="Pfam" id="PF05773">
    <property type="entry name" value="RWD"/>
    <property type="match status" value="1"/>
</dbReference>
<evidence type="ECO:0000256" key="12">
    <source>
        <dbReference type="SAM" id="MobiDB-lite"/>
    </source>
</evidence>
<evidence type="ECO:0000256" key="4">
    <source>
        <dbReference type="ARBA" id="ARBA00022679"/>
    </source>
</evidence>
<sequence length="733" mass="82342">MRNSKGKQRAAAAPPKAAPPAAPPPLLRSNTLASDILSSQISTLVLEPSDDISPDDERILEIATIAVIYPEFSKIGKLGGSFDIEISPSAPIAATFTLLDVSEDVRREETAELKHLPPLTFEFQLPKGYPYDVPPNMRLVSSWLEPLVLQRLKADLVETWEGLRDQAIFSCIDTLQSSADRLFDLPLPLDIKVNQKEKIEILEYDRNMKVRKFNEGTFDCGVCLEPRKGVICHRINQCGHVFCKPCLRDYFSAMIKEGDVNSVQCLNYVCGKDLPPEEAIDEEGNVHKIPRKPGAIAPAELQLLLEPDMVERFLKLKRKRAFESMKNVVYCPRNFCRGPALRDSGEDQLAICQDCSLAFCADCGKTWHGYKASCKLSSSSGPEKTKAEEEEAKLTEEFLEANCTPCPTCLIPISKSGGCNHMYCSRCGTHFCLLCGAFLFPDNPYQHYSQKKSTCYNRLWEGVDENGEIEHAPQQRQAQAAPEEPQQPMMIQIVVPGQAPRDINGVAAAVAAAQAQAVAAVPIPAAEAPAPVPAVADEPEEPETPVIEVNELIDVERVLNLEGREEEEEEEAEEEEEELVDDGPIEPLDAEDESEFWVIYSRNECFSEGYNMLESNLTIKEIADFLADWAASINQHRKNKMGLGAYWRRLIQWRRKVRDPRLANKKIDLGEYKFSDAALKAAAQVNRMEEAELQRRWWEIWNGGMSELAANKEWNEDEVKEEEEEMNQFLGHR</sequence>
<feature type="region of interest" description="Disordered" evidence="12">
    <location>
        <begin position="563"/>
        <end position="587"/>
    </location>
</feature>
<feature type="compositionally biased region" description="Pro residues" evidence="12">
    <location>
        <begin position="16"/>
        <end position="26"/>
    </location>
</feature>
<comment type="similarity">
    <text evidence="10">Belongs to the RBR family. RNF14 subfamily.</text>
</comment>
<dbReference type="InterPro" id="IPR013083">
    <property type="entry name" value="Znf_RING/FYVE/PHD"/>
</dbReference>
<evidence type="ECO:0000256" key="5">
    <source>
        <dbReference type="ARBA" id="ARBA00022723"/>
    </source>
</evidence>
<dbReference type="Gene3D" id="3.10.110.10">
    <property type="entry name" value="Ubiquitin Conjugating Enzyme"/>
    <property type="match status" value="1"/>
</dbReference>
<keyword evidence="5" id="KW-0479">Metal-binding</keyword>
<dbReference type="Pfam" id="PF22191">
    <property type="entry name" value="IBR_1"/>
    <property type="match status" value="1"/>
</dbReference>
<evidence type="ECO:0000259" key="13">
    <source>
        <dbReference type="PROSITE" id="PS50089"/>
    </source>
</evidence>
<name>A0AAV9XAC0_9PEZI</name>
<evidence type="ECO:0000256" key="9">
    <source>
        <dbReference type="ARBA" id="ARBA00022833"/>
    </source>
</evidence>
<evidence type="ECO:0000313" key="16">
    <source>
        <dbReference type="EMBL" id="KAK6539030.1"/>
    </source>
</evidence>
<evidence type="ECO:0000256" key="7">
    <source>
        <dbReference type="ARBA" id="ARBA00022771"/>
    </source>
</evidence>
<dbReference type="PROSITE" id="PS00518">
    <property type="entry name" value="ZF_RING_1"/>
    <property type="match status" value="1"/>
</dbReference>
<dbReference type="SUPFAM" id="SSF54495">
    <property type="entry name" value="UBC-like"/>
    <property type="match status" value="1"/>
</dbReference>
<keyword evidence="8" id="KW-0833">Ubl conjugation pathway</keyword>
<keyword evidence="7 11" id="KW-0863">Zinc-finger</keyword>
<keyword evidence="9" id="KW-0862">Zinc</keyword>
<dbReference type="InterPro" id="IPR006575">
    <property type="entry name" value="RWD_dom"/>
</dbReference>
<gene>
    <name evidence="16" type="primary">ITT1</name>
    <name evidence="16" type="ORF">TWF694_010577</name>
</gene>
<dbReference type="InterPro" id="IPR001841">
    <property type="entry name" value="Znf_RING"/>
</dbReference>
<protein>
    <recommendedName>
        <fullName evidence="3">RBR-type E3 ubiquitin transferase</fullName>
        <ecNumber evidence="3">2.3.2.31</ecNumber>
    </recommendedName>
</protein>
<keyword evidence="17" id="KW-1185">Reference proteome</keyword>
<dbReference type="Gene3D" id="3.30.40.10">
    <property type="entry name" value="Zinc/RING finger domain, C3HC4 (zinc finger)"/>
    <property type="match status" value="1"/>
</dbReference>
<dbReference type="InterPro" id="IPR016135">
    <property type="entry name" value="UBQ-conjugating_enzyme/RWD"/>
</dbReference>
<dbReference type="PANTHER" id="PTHR11685">
    <property type="entry name" value="RBR FAMILY RING FINGER AND IBR DOMAIN-CONTAINING"/>
    <property type="match status" value="1"/>
</dbReference>
<dbReference type="Gene3D" id="1.20.120.1750">
    <property type="match status" value="1"/>
</dbReference>
<evidence type="ECO:0000256" key="6">
    <source>
        <dbReference type="ARBA" id="ARBA00022737"/>
    </source>
</evidence>
<evidence type="ECO:0000256" key="10">
    <source>
        <dbReference type="ARBA" id="ARBA00044508"/>
    </source>
</evidence>
<evidence type="ECO:0000313" key="17">
    <source>
        <dbReference type="Proteomes" id="UP001365542"/>
    </source>
</evidence>
<feature type="region of interest" description="Disordered" evidence="12">
    <location>
        <begin position="1"/>
        <end position="29"/>
    </location>
</feature>
<comment type="caution">
    <text evidence="16">The sequence shown here is derived from an EMBL/GenBank/DDBJ whole genome shotgun (WGS) entry which is preliminary data.</text>
</comment>
<dbReference type="EC" id="2.3.2.31" evidence="3"/>
<dbReference type="CDD" id="cd23820">
    <property type="entry name" value="RWD_RNF14"/>
    <property type="match status" value="1"/>
</dbReference>
<evidence type="ECO:0000259" key="15">
    <source>
        <dbReference type="PROSITE" id="PS51873"/>
    </source>
</evidence>
<comment type="pathway">
    <text evidence="2">Protein modification; protein ubiquitination.</text>
</comment>
<reference evidence="16 17" key="1">
    <citation type="submission" date="2019-10" db="EMBL/GenBank/DDBJ databases">
        <authorList>
            <person name="Palmer J.M."/>
        </authorList>
    </citation>
    <scope>NUCLEOTIDE SEQUENCE [LARGE SCALE GENOMIC DNA]</scope>
    <source>
        <strain evidence="16 17">TWF694</strain>
    </source>
</reference>
<dbReference type="SMART" id="SM00184">
    <property type="entry name" value="RING"/>
    <property type="match status" value="2"/>
</dbReference>
<evidence type="ECO:0000256" key="11">
    <source>
        <dbReference type="PROSITE-ProRule" id="PRU00175"/>
    </source>
</evidence>
<feature type="domain" description="RWD" evidence="14">
    <location>
        <begin position="60"/>
        <end position="182"/>
    </location>
</feature>
<keyword evidence="6" id="KW-0677">Repeat</keyword>